<protein>
    <submittedName>
        <fullName evidence="2">Uncharacterized protein</fullName>
    </submittedName>
</protein>
<dbReference type="EMBL" id="OD567715">
    <property type="protein sequence ID" value="CAD7446062.1"/>
    <property type="molecule type" value="Genomic_DNA"/>
</dbReference>
<evidence type="ECO:0000256" key="1">
    <source>
        <dbReference type="SAM" id="MobiDB-lite"/>
    </source>
</evidence>
<gene>
    <name evidence="2" type="ORF">TBIB3V08_LOCUS8402</name>
</gene>
<proteinExistence type="predicted"/>
<evidence type="ECO:0000313" key="2">
    <source>
        <dbReference type="EMBL" id="CAD7446062.1"/>
    </source>
</evidence>
<feature type="region of interest" description="Disordered" evidence="1">
    <location>
        <begin position="274"/>
        <end position="298"/>
    </location>
</feature>
<dbReference type="AlphaFoldDB" id="A0A7R9F3J1"/>
<organism evidence="2">
    <name type="scientific">Timema bartmani</name>
    <dbReference type="NCBI Taxonomy" id="61472"/>
    <lineage>
        <taxon>Eukaryota</taxon>
        <taxon>Metazoa</taxon>
        <taxon>Ecdysozoa</taxon>
        <taxon>Arthropoda</taxon>
        <taxon>Hexapoda</taxon>
        <taxon>Insecta</taxon>
        <taxon>Pterygota</taxon>
        <taxon>Neoptera</taxon>
        <taxon>Polyneoptera</taxon>
        <taxon>Phasmatodea</taxon>
        <taxon>Timematodea</taxon>
        <taxon>Timematoidea</taxon>
        <taxon>Timematidae</taxon>
        <taxon>Timema</taxon>
    </lineage>
</organism>
<sequence>MNNPIWPLPPLAMIELTFADKGCHVVSTTNPLAVNLSFLDRNCYLFIQDMNALSYQGIVMVSERKIGVELYHRLETTGITGMVRKTRQKKPNHFFTTSRLTTRGSVPAFVWRENGKPFRENHPHYTQPGFNYDLPAIGRLVYCEDGALHYAAIEVGKGQTLGGEELTSLTNYGALTMQVTSPSHLLHVFSLLAISSDATLIRLCTNKLLYALITTRVVHYTFSTVQRDKSCLFTLLILDKEISGCLLLPEFSTSISTFQGQMWNVSPSLLMSSDRMKPSSVGRPKSNRHTGDNYQCPGDPLHTHSPLKLSVDA</sequence>
<reference evidence="2" key="1">
    <citation type="submission" date="2020-11" db="EMBL/GenBank/DDBJ databases">
        <authorList>
            <person name="Tran Van P."/>
        </authorList>
    </citation>
    <scope>NUCLEOTIDE SEQUENCE</scope>
</reference>
<accession>A0A7R9F3J1</accession>
<name>A0A7R9F3J1_9NEOP</name>